<comment type="caution">
    <text evidence="2">The sequence shown here is derived from an EMBL/GenBank/DDBJ whole genome shotgun (WGS) entry which is preliminary data.</text>
</comment>
<dbReference type="AlphaFoldDB" id="A0A0L6UXF2"/>
<evidence type="ECO:0000313" key="3">
    <source>
        <dbReference type="Proteomes" id="UP000037035"/>
    </source>
</evidence>
<proteinExistence type="predicted"/>
<reference evidence="2 3" key="1">
    <citation type="submission" date="2015-08" db="EMBL/GenBank/DDBJ databases">
        <title>Next Generation Sequencing and Analysis of the Genome of Puccinia sorghi L Schw, the Causal Agent of Maize Common Rust.</title>
        <authorList>
            <person name="Rochi L."/>
            <person name="Burguener G."/>
            <person name="Darino M."/>
            <person name="Turjanski A."/>
            <person name="Kreff E."/>
            <person name="Dieguez M.J."/>
            <person name="Sacco F."/>
        </authorList>
    </citation>
    <scope>NUCLEOTIDE SEQUENCE [LARGE SCALE GENOMIC DNA]</scope>
    <source>
        <strain evidence="2 3">RO10H11247</strain>
    </source>
</reference>
<name>A0A0L6UXF2_9BASI</name>
<keyword evidence="3" id="KW-1185">Reference proteome</keyword>
<sequence length="370" mass="43139">MGKCNKLRLTKYTRIRQNLAKHFRAKYKCYFLFIQLNKTEVLLPTLDNLGDQKSLHISPFTKIIATSTLNLGLIQFIPIDIKSHKQRKKINGLLGKLARQRELLATEVTLVLWLLTGFVLHLLLFAPWKTWLHRCPGVTSYLSSRQATSTRLGVRDKGIPLCVCGSRLVHRVGGMASRYKIRHYKSLFFKETVIRSYRMIIYQAVKNQKTSDSEIQESFELATTLKIFERFKDTGKTCACLETKLRTKIYKDLRNYKYLVIIGGLSKIAVVLFFYTAISRRIVSRKKIKRWRLLLRIFFFLFEGVCCGKKGIVSSDCHCWDNKCQIYWLYSTDSGMPSIDNFEKRVIVILPDTKNINQRLIKNRPLNTYN</sequence>
<accession>A0A0L6UXF2</accession>
<feature type="transmembrane region" description="Helical" evidence="1">
    <location>
        <begin position="258"/>
        <end position="278"/>
    </location>
</feature>
<protein>
    <submittedName>
        <fullName evidence="2">Uncharacterized protein</fullName>
    </submittedName>
</protein>
<feature type="transmembrane region" description="Helical" evidence="1">
    <location>
        <begin position="102"/>
        <end position="124"/>
    </location>
</feature>
<gene>
    <name evidence="2" type="ORF">VP01_3300g1</name>
</gene>
<organism evidence="2 3">
    <name type="scientific">Puccinia sorghi</name>
    <dbReference type="NCBI Taxonomy" id="27349"/>
    <lineage>
        <taxon>Eukaryota</taxon>
        <taxon>Fungi</taxon>
        <taxon>Dikarya</taxon>
        <taxon>Basidiomycota</taxon>
        <taxon>Pucciniomycotina</taxon>
        <taxon>Pucciniomycetes</taxon>
        <taxon>Pucciniales</taxon>
        <taxon>Pucciniaceae</taxon>
        <taxon>Puccinia</taxon>
    </lineage>
</organism>
<dbReference type="EMBL" id="LAVV01008281">
    <property type="protein sequence ID" value="KNZ53218.1"/>
    <property type="molecule type" value="Genomic_DNA"/>
</dbReference>
<dbReference type="Proteomes" id="UP000037035">
    <property type="component" value="Unassembled WGS sequence"/>
</dbReference>
<keyword evidence="1" id="KW-0472">Membrane</keyword>
<dbReference type="VEuPathDB" id="FungiDB:VP01_3300g1"/>
<evidence type="ECO:0000313" key="2">
    <source>
        <dbReference type="EMBL" id="KNZ53218.1"/>
    </source>
</evidence>
<evidence type="ECO:0000256" key="1">
    <source>
        <dbReference type="SAM" id="Phobius"/>
    </source>
</evidence>
<keyword evidence="1" id="KW-1133">Transmembrane helix</keyword>
<keyword evidence="1" id="KW-0812">Transmembrane</keyword>